<dbReference type="Pfam" id="PF02733">
    <property type="entry name" value="Dak1"/>
    <property type="match status" value="1"/>
</dbReference>
<dbReference type="RefSeq" id="WP_078710466.1">
    <property type="nucleotide sequence ID" value="NZ_FUXL01000026.1"/>
</dbReference>
<keyword evidence="4" id="KW-0067">ATP-binding</keyword>
<evidence type="ECO:0000313" key="6">
    <source>
        <dbReference type="EMBL" id="SKA38840.1"/>
    </source>
</evidence>
<accession>A0A1T4TED6</accession>
<keyword evidence="7" id="KW-1185">Reference proteome</keyword>
<dbReference type="GO" id="GO:0004371">
    <property type="term" value="F:glycerone kinase activity"/>
    <property type="evidence" value="ECO:0007669"/>
    <property type="project" value="InterPro"/>
</dbReference>
<evidence type="ECO:0000256" key="3">
    <source>
        <dbReference type="ARBA" id="ARBA00022777"/>
    </source>
</evidence>
<dbReference type="Gene3D" id="3.30.1180.20">
    <property type="entry name" value="Dihydroxyacetone kinase, domain 2"/>
    <property type="match status" value="1"/>
</dbReference>
<sequence length="337" mass="35432">MVANSKKFMNDPDAIVREMLEGFFGAHPDIVRPSSANPRAVYALDGPREGKVGLVIGGGSGHEPAFIGYVGKGLADAAVAGNVFASPAPEPILQAARDVHRGAGVLFMYGNYAGDVMNFDMAAEMAAMEDLTVRSVAVIDDVASAPRERRTERRGVAGDFFVFKAAGAASDKMLDLDGVVAAAEKANAATLTMGVAMSACTLPQSAAPNFHLGDGEMEIGMGVHGEPGISRGPVLPADKVADELVDRILAESGAGAGEQVSLLVNGLGSTTLMELYVLHRRVRQRLDDARISIHRSFVGEYVTSLEMAGASVSMIRLDDDLRRLLDHPCRTAALVVA</sequence>
<evidence type="ECO:0000259" key="5">
    <source>
        <dbReference type="PROSITE" id="PS51481"/>
    </source>
</evidence>
<dbReference type="PANTHER" id="PTHR28629:SF4">
    <property type="entry name" value="TRIOKINASE_FMN CYCLASE"/>
    <property type="match status" value="1"/>
</dbReference>
<dbReference type="FunFam" id="3.30.1180.20:FF:000001">
    <property type="entry name" value="Dihydroxyacetone kinase 1"/>
    <property type="match status" value="1"/>
</dbReference>
<dbReference type="AlphaFoldDB" id="A0A1T4TED6"/>
<dbReference type="Gene3D" id="3.40.50.10440">
    <property type="entry name" value="Dihydroxyacetone kinase, domain 1"/>
    <property type="match status" value="1"/>
</dbReference>
<dbReference type="PANTHER" id="PTHR28629">
    <property type="entry name" value="TRIOKINASE/FMN CYCLASE"/>
    <property type="match status" value="1"/>
</dbReference>
<dbReference type="PROSITE" id="PS51481">
    <property type="entry name" value="DHAK"/>
    <property type="match status" value="1"/>
</dbReference>
<dbReference type="EMBL" id="FUXL01000026">
    <property type="protein sequence ID" value="SKA38840.1"/>
    <property type="molecule type" value="Genomic_DNA"/>
</dbReference>
<keyword evidence="1" id="KW-0808">Transferase</keyword>
<evidence type="ECO:0000256" key="2">
    <source>
        <dbReference type="ARBA" id="ARBA00022741"/>
    </source>
</evidence>
<dbReference type="SUPFAM" id="SSF82549">
    <property type="entry name" value="DAK1/DegV-like"/>
    <property type="match status" value="1"/>
</dbReference>
<dbReference type="Proteomes" id="UP000190135">
    <property type="component" value="Unassembled WGS sequence"/>
</dbReference>
<dbReference type="GO" id="GO:0005829">
    <property type="term" value="C:cytosol"/>
    <property type="evidence" value="ECO:0007669"/>
    <property type="project" value="TreeGrafter"/>
</dbReference>
<keyword evidence="3 6" id="KW-0418">Kinase</keyword>
<dbReference type="InterPro" id="IPR004006">
    <property type="entry name" value="DhaK_dom"/>
</dbReference>
<evidence type="ECO:0000313" key="7">
    <source>
        <dbReference type="Proteomes" id="UP000190135"/>
    </source>
</evidence>
<proteinExistence type="predicted"/>
<dbReference type="GO" id="GO:0005524">
    <property type="term" value="F:ATP binding"/>
    <property type="evidence" value="ECO:0007669"/>
    <property type="project" value="UniProtKB-KW"/>
</dbReference>
<name>A0A1T4TED6_9HYPH</name>
<dbReference type="GO" id="GO:0019563">
    <property type="term" value="P:glycerol catabolic process"/>
    <property type="evidence" value="ECO:0007669"/>
    <property type="project" value="TreeGrafter"/>
</dbReference>
<dbReference type="FunFam" id="3.40.50.10440:FF:000001">
    <property type="entry name" value="Dihydroxyacetone kinase, DhaK subunit"/>
    <property type="match status" value="1"/>
</dbReference>
<reference evidence="6 7" key="1">
    <citation type="submission" date="2017-02" db="EMBL/GenBank/DDBJ databases">
        <authorList>
            <person name="Peterson S.W."/>
        </authorList>
    </citation>
    <scope>NUCLEOTIDE SEQUENCE [LARGE SCALE GENOMIC DNA]</scope>
    <source>
        <strain evidence="6 7">USBA 369</strain>
    </source>
</reference>
<keyword evidence="2" id="KW-0547">Nucleotide-binding</keyword>
<organism evidence="6 7">
    <name type="scientific">Consotaella salsifontis</name>
    <dbReference type="NCBI Taxonomy" id="1365950"/>
    <lineage>
        <taxon>Bacteria</taxon>
        <taxon>Pseudomonadati</taxon>
        <taxon>Pseudomonadota</taxon>
        <taxon>Alphaproteobacteria</taxon>
        <taxon>Hyphomicrobiales</taxon>
        <taxon>Aurantimonadaceae</taxon>
        <taxon>Consotaella</taxon>
    </lineage>
</organism>
<protein>
    <submittedName>
        <fullName evidence="6">Dihydroxyacetone kinase DhaK subunit</fullName>
    </submittedName>
</protein>
<dbReference type="STRING" id="1365950.SAMN05428963_12631"/>
<gene>
    <name evidence="6" type="ORF">SAMN05428963_12631</name>
</gene>
<dbReference type="InterPro" id="IPR050861">
    <property type="entry name" value="Dihydroxyacetone_Kinase"/>
</dbReference>
<feature type="domain" description="DhaK" evidence="5">
    <location>
        <begin position="11"/>
        <end position="334"/>
    </location>
</feature>
<evidence type="ECO:0000256" key="1">
    <source>
        <dbReference type="ARBA" id="ARBA00022679"/>
    </source>
</evidence>
<evidence type="ECO:0000256" key="4">
    <source>
        <dbReference type="ARBA" id="ARBA00022840"/>
    </source>
</evidence>